<keyword evidence="3" id="KW-1185">Reference proteome</keyword>
<dbReference type="InterPro" id="IPR041049">
    <property type="entry name" value="DUF5615"/>
</dbReference>
<dbReference type="Proteomes" id="UP001519535">
    <property type="component" value="Unassembled WGS sequence"/>
</dbReference>
<organism evidence="2 3">
    <name type="scientific">Mycolicibacter acidiphilus</name>
    <dbReference type="NCBI Taxonomy" id="2835306"/>
    <lineage>
        <taxon>Bacteria</taxon>
        <taxon>Bacillati</taxon>
        <taxon>Actinomycetota</taxon>
        <taxon>Actinomycetes</taxon>
        <taxon>Mycobacteriales</taxon>
        <taxon>Mycobacteriaceae</taxon>
        <taxon>Mycolicibacter</taxon>
    </lineage>
</organism>
<sequence length="93" mass="10279">MPAGNSTPDLEIARVADAEGRVVVTKDRDFRESHLLARTPQALLIVTTGNITNHELMALFRKHLDAITDFLGRAALVELSHDRLIAHSREQPG</sequence>
<protein>
    <submittedName>
        <fullName evidence="2">DUF5615 family PIN-like protein</fullName>
    </submittedName>
</protein>
<evidence type="ECO:0000313" key="2">
    <source>
        <dbReference type="EMBL" id="MBS9533196.1"/>
    </source>
</evidence>
<accession>A0ABS5RIC3</accession>
<evidence type="ECO:0000313" key="3">
    <source>
        <dbReference type="Proteomes" id="UP001519535"/>
    </source>
</evidence>
<dbReference type="EMBL" id="JAHCLR010000007">
    <property type="protein sequence ID" value="MBS9533196.1"/>
    <property type="molecule type" value="Genomic_DNA"/>
</dbReference>
<feature type="domain" description="DUF5615" evidence="1">
    <location>
        <begin position="6"/>
        <end position="79"/>
    </location>
</feature>
<evidence type="ECO:0000259" key="1">
    <source>
        <dbReference type="Pfam" id="PF18480"/>
    </source>
</evidence>
<name>A0ABS5RIC3_9MYCO</name>
<reference evidence="2 3" key="1">
    <citation type="submission" date="2021-05" db="EMBL/GenBank/DDBJ databases">
        <title>Mycobacterium acidophilum sp. nov., an extremely acid-tolerant member of the genus Mycobacterium.</title>
        <authorList>
            <person name="Xia J."/>
        </authorList>
    </citation>
    <scope>NUCLEOTIDE SEQUENCE [LARGE SCALE GENOMIC DNA]</scope>
    <source>
        <strain evidence="2 3">M1</strain>
    </source>
</reference>
<gene>
    <name evidence="2" type="ORF">KIH27_06270</name>
</gene>
<proteinExistence type="predicted"/>
<comment type="caution">
    <text evidence="2">The sequence shown here is derived from an EMBL/GenBank/DDBJ whole genome shotgun (WGS) entry which is preliminary data.</text>
</comment>
<dbReference type="Pfam" id="PF18480">
    <property type="entry name" value="DUF5615"/>
    <property type="match status" value="1"/>
</dbReference>